<evidence type="ECO:0000259" key="1">
    <source>
        <dbReference type="Pfam" id="PF13456"/>
    </source>
</evidence>
<dbReference type="InterPro" id="IPR036397">
    <property type="entry name" value="RNaseH_sf"/>
</dbReference>
<dbReference type="InterPro" id="IPR052929">
    <property type="entry name" value="RNase_H-like_EbsB-rel"/>
</dbReference>
<gene>
    <name evidence="2" type="ORF">DH2020_041651</name>
</gene>
<keyword evidence="3" id="KW-1185">Reference proteome</keyword>
<dbReference type="Pfam" id="PF13456">
    <property type="entry name" value="RVT_3"/>
    <property type="match status" value="1"/>
</dbReference>
<dbReference type="InterPro" id="IPR012337">
    <property type="entry name" value="RNaseH-like_sf"/>
</dbReference>
<evidence type="ECO:0000313" key="3">
    <source>
        <dbReference type="Proteomes" id="UP001318860"/>
    </source>
</evidence>
<reference evidence="2 3" key="1">
    <citation type="journal article" date="2021" name="Comput. Struct. Biotechnol. J.">
        <title>De novo genome assembly of the potent medicinal plant Rehmannia glutinosa using nanopore technology.</title>
        <authorList>
            <person name="Ma L."/>
            <person name="Dong C."/>
            <person name="Song C."/>
            <person name="Wang X."/>
            <person name="Zheng X."/>
            <person name="Niu Y."/>
            <person name="Chen S."/>
            <person name="Feng W."/>
        </authorList>
    </citation>
    <scope>NUCLEOTIDE SEQUENCE [LARGE SCALE GENOMIC DNA]</scope>
    <source>
        <strain evidence="2">DH-2019</strain>
    </source>
</reference>
<sequence>MPNSHATWKLVGLDGPILHFQQPSALLWARDFIQDSPSNMSEFSTVICNGIWYSRNKKFFDDHLPTPFAIVSSAGSLLSSYHAANGWPERPSSALSRMTASKKKKLTGTHIYFDGAISHSNKCAGIGLFIRKNDGSFLHGFSKGYPDILDPEVAEALALRDAILFATSLFLPDISFIGDSASIIAAANNLSTPSSACIPILADVELLLSAFAFYGLFWSPRTENIVAHEFAVYAKNYICTATSWQSPPEFLSQFVLDSFQQF</sequence>
<comment type="caution">
    <text evidence="2">The sequence shown here is derived from an EMBL/GenBank/DDBJ whole genome shotgun (WGS) entry which is preliminary data.</text>
</comment>
<dbReference type="CDD" id="cd06222">
    <property type="entry name" value="RNase_H_like"/>
    <property type="match status" value="1"/>
</dbReference>
<feature type="domain" description="RNase H type-1" evidence="1">
    <location>
        <begin position="113"/>
        <end position="232"/>
    </location>
</feature>
<dbReference type="Proteomes" id="UP001318860">
    <property type="component" value="Unassembled WGS sequence"/>
</dbReference>
<dbReference type="InterPro" id="IPR044730">
    <property type="entry name" value="RNase_H-like_dom_plant"/>
</dbReference>
<organism evidence="2 3">
    <name type="scientific">Rehmannia glutinosa</name>
    <name type="common">Chinese foxglove</name>
    <dbReference type="NCBI Taxonomy" id="99300"/>
    <lineage>
        <taxon>Eukaryota</taxon>
        <taxon>Viridiplantae</taxon>
        <taxon>Streptophyta</taxon>
        <taxon>Embryophyta</taxon>
        <taxon>Tracheophyta</taxon>
        <taxon>Spermatophyta</taxon>
        <taxon>Magnoliopsida</taxon>
        <taxon>eudicotyledons</taxon>
        <taxon>Gunneridae</taxon>
        <taxon>Pentapetalae</taxon>
        <taxon>asterids</taxon>
        <taxon>lamiids</taxon>
        <taxon>Lamiales</taxon>
        <taxon>Orobanchaceae</taxon>
        <taxon>Rehmannieae</taxon>
        <taxon>Rehmannia</taxon>
    </lineage>
</organism>
<proteinExistence type="predicted"/>
<dbReference type="SUPFAM" id="SSF53098">
    <property type="entry name" value="Ribonuclease H-like"/>
    <property type="match status" value="1"/>
</dbReference>
<evidence type="ECO:0000313" key="2">
    <source>
        <dbReference type="EMBL" id="KAK6124610.1"/>
    </source>
</evidence>
<dbReference type="PANTHER" id="PTHR47074">
    <property type="entry name" value="BNAC02G40300D PROTEIN"/>
    <property type="match status" value="1"/>
</dbReference>
<dbReference type="EMBL" id="JABTTQ020002348">
    <property type="protein sequence ID" value="KAK6124610.1"/>
    <property type="molecule type" value="Genomic_DNA"/>
</dbReference>
<protein>
    <recommendedName>
        <fullName evidence="1">RNase H type-1 domain-containing protein</fullName>
    </recommendedName>
</protein>
<name>A0ABR0UPI8_REHGL</name>
<accession>A0ABR0UPI8</accession>
<dbReference type="Gene3D" id="3.30.420.10">
    <property type="entry name" value="Ribonuclease H-like superfamily/Ribonuclease H"/>
    <property type="match status" value="1"/>
</dbReference>
<dbReference type="InterPro" id="IPR002156">
    <property type="entry name" value="RNaseH_domain"/>
</dbReference>
<dbReference type="PANTHER" id="PTHR47074:SF11">
    <property type="entry name" value="REVERSE TRANSCRIPTASE-LIKE PROTEIN"/>
    <property type="match status" value="1"/>
</dbReference>